<dbReference type="OrthoDB" id="5185819at2"/>
<evidence type="ECO:0000313" key="3">
    <source>
        <dbReference type="Proteomes" id="UP000280819"/>
    </source>
</evidence>
<dbReference type="SUPFAM" id="SSF109854">
    <property type="entry name" value="DinB/YfiT-like putative metalloenzymes"/>
    <property type="match status" value="1"/>
</dbReference>
<dbReference type="InterPro" id="IPR017517">
    <property type="entry name" value="Maleyloyr_isom"/>
</dbReference>
<gene>
    <name evidence="2" type="ORF">EII34_04030</name>
</gene>
<dbReference type="EMBL" id="RQZG01000003">
    <property type="protein sequence ID" value="RRD06295.1"/>
    <property type="molecule type" value="Genomic_DNA"/>
</dbReference>
<evidence type="ECO:0000313" key="2">
    <source>
        <dbReference type="EMBL" id="RRD06295.1"/>
    </source>
</evidence>
<dbReference type="InterPro" id="IPR024344">
    <property type="entry name" value="MDMPI_metal-binding"/>
</dbReference>
<dbReference type="NCBIfam" id="TIGR03086">
    <property type="entry name" value="TIGR03086 family metal-binding protein"/>
    <property type="match status" value="1"/>
</dbReference>
<proteinExistence type="predicted"/>
<dbReference type="NCBIfam" id="TIGR03083">
    <property type="entry name" value="maleylpyruvate isomerase family mycothiol-dependent enzyme"/>
    <property type="match status" value="1"/>
</dbReference>
<dbReference type="InterPro" id="IPR017520">
    <property type="entry name" value="CHP03086"/>
</dbReference>
<protein>
    <submittedName>
        <fullName evidence="2">TIGR03086 family protein</fullName>
    </submittedName>
</protein>
<evidence type="ECO:0000259" key="1">
    <source>
        <dbReference type="Pfam" id="PF11716"/>
    </source>
</evidence>
<reference evidence="2 3" key="1">
    <citation type="submission" date="2018-11" db="EMBL/GenBank/DDBJ databases">
        <title>Genomes From Bacteria Associated with the Canine Oral Cavity: a Test Case for Automated Genome-Based Taxonomic Assignment.</title>
        <authorList>
            <person name="Coil D.A."/>
            <person name="Jospin G."/>
            <person name="Darling A.E."/>
            <person name="Wallis C."/>
            <person name="Davis I.J."/>
            <person name="Harris S."/>
            <person name="Eisen J.A."/>
            <person name="Holcombe L.J."/>
            <person name="O'Flynn C."/>
        </authorList>
    </citation>
    <scope>NUCLEOTIDE SEQUENCE [LARGE SCALE GENOMIC DNA]</scope>
    <source>
        <strain evidence="2 3">OH887_COT-365</strain>
    </source>
</reference>
<dbReference type="Pfam" id="PF11716">
    <property type="entry name" value="MDMPI_N"/>
    <property type="match status" value="1"/>
</dbReference>
<dbReference type="AlphaFoldDB" id="A0A3P1TAS0"/>
<dbReference type="RefSeq" id="WP_124843175.1">
    <property type="nucleotide sequence ID" value="NZ_RQZG01000003.1"/>
</dbReference>
<dbReference type="GO" id="GO:0046872">
    <property type="term" value="F:metal ion binding"/>
    <property type="evidence" value="ECO:0007669"/>
    <property type="project" value="InterPro"/>
</dbReference>
<dbReference type="InterPro" id="IPR034660">
    <property type="entry name" value="DinB/YfiT-like"/>
</dbReference>
<organism evidence="2 3">
    <name type="scientific">Arachnia propionica</name>
    <dbReference type="NCBI Taxonomy" id="1750"/>
    <lineage>
        <taxon>Bacteria</taxon>
        <taxon>Bacillati</taxon>
        <taxon>Actinomycetota</taxon>
        <taxon>Actinomycetes</taxon>
        <taxon>Propionibacteriales</taxon>
        <taxon>Propionibacteriaceae</taxon>
        <taxon>Arachnia</taxon>
    </lineage>
</organism>
<comment type="caution">
    <text evidence="2">The sequence shown here is derived from an EMBL/GenBank/DDBJ whole genome shotgun (WGS) entry which is preliminary data.</text>
</comment>
<sequence>MNTTIQRTLDHLVPVLDALAVVTQRIAPGQESAPTPCSQYDLTALLGHVVGWLEAFAVGYASSDGEVPAGDADEVWVTPAEAAQRIRRASVRLVDAVRGGAADRPFRIGGEGMPGEIALVMILGEYLAHGWDIAISTGQQWRPDETAVRAAHEVLRQVVTPESRGGDWFGEEVVVADDAPQLDRFLGFTGREPSWRPI</sequence>
<dbReference type="Proteomes" id="UP000280819">
    <property type="component" value="Unassembled WGS sequence"/>
</dbReference>
<accession>A0A3P1TAS0</accession>
<name>A0A3P1TAS0_9ACTN</name>
<feature type="domain" description="Mycothiol-dependent maleylpyruvate isomerase metal-binding" evidence="1">
    <location>
        <begin position="16"/>
        <end position="134"/>
    </location>
</feature>